<evidence type="ECO:0000313" key="1">
    <source>
        <dbReference type="EMBL" id="JAP08592.1"/>
    </source>
</evidence>
<dbReference type="EMBL" id="GEDG01036637">
    <property type="protein sequence ID" value="JAP08592.1"/>
    <property type="molecule type" value="Transcribed_RNA"/>
</dbReference>
<dbReference type="AlphaFoldDB" id="A0A0V0GMU0"/>
<accession>A0A0V0GMU0</accession>
<sequence>MVEKTKPEHCNELFPRWTAEFRIHPMLKNPNNRTNKEEEYPSYTPHLNCKWLKESPRTGFGLFDRSNYDESRFHIRLCEVHNPCAICCNCNISNSCIIFILCNIIHYAVKHGFLFPSPYKM</sequence>
<name>A0A0V0GMU0_SOLCH</name>
<reference evidence="1" key="1">
    <citation type="submission" date="2015-12" db="EMBL/GenBank/DDBJ databases">
        <title>Gene expression during late stages of embryo sac development: a critical building block for successful pollen-pistil interactions.</title>
        <authorList>
            <person name="Liu Y."/>
            <person name="Joly V."/>
            <person name="Sabar M."/>
            <person name="Matton D.P."/>
        </authorList>
    </citation>
    <scope>NUCLEOTIDE SEQUENCE</scope>
</reference>
<proteinExistence type="predicted"/>
<organism evidence="1">
    <name type="scientific">Solanum chacoense</name>
    <name type="common">Chaco potato</name>
    <dbReference type="NCBI Taxonomy" id="4108"/>
    <lineage>
        <taxon>Eukaryota</taxon>
        <taxon>Viridiplantae</taxon>
        <taxon>Streptophyta</taxon>
        <taxon>Embryophyta</taxon>
        <taxon>Tracheophyta</taxon>
        <taxon>Spermatophyta</taxon>
        <taxon>Magnoliopsida</taxon>
        <taxon>eudicotyledons</taxon>
        <taxon>Gunneridae</taxon>
        <taxon>Pentapetalae</taxon>
        <taxon>asterids</taxon>
        <taxon>lamiids</taxon>
        <taxon>Solanales</taxon>
        <taxon>Solanaceae</taxon>
        <taxon>Solanoideae</taxon>
        <taxon>Solaneae</taxon>
        <taxon>Solanum</taxon>
    </lineage>
</organism>
<protein>
    <submittedName>
        <fullName evidence="1">Putative ovule protein</fullName>
    </submittedName>
</protein>